<dbReference type="Proteomes" id="UP000294564">
    <property type="component" value="Unassembled WGS sequence"/>
</dbReference>
<evidence type="ECO:0000256" key="1">
    <source>
        <dbReference type="ARBA" id="ARBA00022801"/>
    </source>
</evidence>
<dbReference type="AlphaFoldDB" id="A0A4R2NRD8"/>
<feature type="domain" description="Xaa-Pro dipeptidyl-peptidase C-terminal" evidence="2">
    <location>
        <begin position="392"/>
        <end position="653"/>
    </location>
</feature>
<dbReference type="Pfam" id="PF02129">
    <property type="entry name" value="Peptidase_S15"/>
    <property type="match status" value="1"/>
</dbReference>
<dbReference type="SUPFAM" id="SSF53474">
    <property type="entry name" value="alpha/beta-Hydrolases"/>
    <property type="match status" value="1"/>
</dbReference>
<dbReference type="InterPro" id="IPR029058">
    <property type="entry name" value="AB_hydrolase_fold"/>
</dbReference>
<gene>
    <name evidence="3" type="ORF">EV195_10770</name>
</gene>
<protein>
    <recommendedName>
        <fullName evidence="2">Xaa-Pro dipeptidyl-peptidase C-terminal domain-containing protein</fullName>
    </recommendedName>
</protein>
<dbReference type="PROSITE" id="PS51257">
    <property type="entry name" value="PROKAR_LIPOPROTEIN"/>
    <property type="match status" value="1"/>
</dbReference>
<dbReference type="Gene3D" id="1.10.3020.10">
    <property type="entry name" value="alpha-amino acid ester hydrolase ( Helical cap domain)"/>
    <property type="match status" value="1"/>
</dbReference>
<evidence type="ECO:0000313" key="3">
    <source>
        <dbReference type="EMBL" id="TCP23905.1"/>
    </source>
</evidence>
<keyword evidence="4" id="KW-1185">Reference proteome</keyword>
<dbReference type="InterPro" id="IPR005674">
    <property type="entry name" value="CocE/Ser_esterase"/>
</dbReference>
<dbReference type="GO" id="GO:0008239">
    <property type="term" value="F:dipeptidyl-peptidase activity"/>
    <property type="evidence" value="ECO:0007669"/>
    <property type="project" value="InterPro"/>
</dbReference>
<evidence type="ECO:0000313" key="4">
    <source>
        <dbReference type="Proteomes" id="UP000294564"/>
    </source>
</evidence>
<comment type="caution">
    <text evidence="3">The sequence shown here is derived from an EMBL/GenBank/DDBJ whole genome shotgun (WGS) entry which is preliminary data.</text>
</comment>
<dbReference type="Gene3D" id="3.40.50.1820">
    <property type="entry name" value="alpha/beta hydrolase"/>
    <property type="match status" value="1"/>
</dbReference>
<dbReference type="EMBL" id="SLXM01000007">
    <property type="protein sequence ID" value="TCP23905.1"/>
    <property type="molecule type" value="Genomic_DNA"/>
</dbReference>
<reference evidence="3 4" key="1">
    <citation type="submission" date="2019-03" db="EMBL/GenBank/DDBJ databases">
        <title>Genomic Encyclopedia of Type Strains, Phase IV (KMG-IV): sequencing the most valuable type-strain genomes for metagenomic binning, comparative biology and taxonomic classification.</title>
        <authorList>
            <person name="Goeker M."/>
        </authorList>
    </citation>
    <scope>NUCLEOTIDE SEQUENCE [LARGE SCALE GENOMIC DNA]</scope>
    <source>
        <strain evidence="3 4">DSM 14836</strain>
    </source>
</reference>
<dbReference type="SMART" id="SM00939">
    <property type="entry name" value="PepX_C"/>
    <property type="match status" value="1"/>
</dbReference>
<dbReference type="SUPFAM" id="SSF49785">
    <property type="entry name" value="Galactose-binding domain-like"/>
    <property type="match status" value="1"/>
</dbReference>
<proteinExistence type="predicted"/>
<accession>A0A4R2NRD8</accession>
<sequence>MKLALVIFTGTYLLKMRTKLTKLSLLLLLVVSFSCKTTPKKEAEPVNYVKENYTKKEVQITMRDGIKLHTTIYSPKDTSKTYPILLQRTPYSCQPYGEDEMRSKIGPNEILMKEGNIIVYQDVRGRWMSEGVYDNMRAYIPNKTAKQADETSDTYDTIDWLVKNIAQNNGKVGTWGISYPGHYATVSTIDAHPALKAASPQACIGDFFFDDFHHNGAFLLSYFRAISLFGTYKDQPTDSAWYSFPKMNTEDQYQFFLDKGPLKNLNEYFQYDKPDSKNIASKNVIDDFFWKEIVEHPNYDSIWQSKGIIQHLNKVPSTVATMIVGGWFDAEDLYGPLETYKAIEKHQPNNYNTLVFGPWDHGGWSRNKVKNTVGNYYFGDSISLNFQKNIEAKFFNHFLKGNGSKDTGLPEAYVFDTGKKEWKSYNVWPPKNAQKQSLFLSENQTLSKEKSSPAKISFVSDIKRPVPYSEDIKTVFTPRKYMTDDQRFAARRPDVLVFETEVMQEDMTLTGDILAKLNVATTGTAADWIVKVIDVHPSDLKNDNEDMQSHMKLSNYHMMVRSEVMRGRFRNSFSNPEPFTPNKKTSVHIKLQDVFHTIKKGHKLQIQIQSTWFPLIDLNPQTYVDNIYKAEEKDFKTQTHSVFTDSSIEFTILE</sequence>
<dbReference type="InterPro" id="IPR000383">
    <property type="entry name" value="Xaa-Pro-like_dom"/>
</dbReference>
<dbReference type="NCBIfam" id="TIGR00976">
    <property type="entry name" value="CocE_NonD"/>
    <property type="match status" value="1"/>
</dbReference>
<dbReference type="InterPro" id="IPR008979">
    <property type="entry name" value="Galactose-bd-like_sf"/>
</dbReference>
<dbReference type="InterPro" id="IPR013736">
    <property type="entry name" value="Xaa-Pro_dipept_C"/>
</dbReference>
<dbReference type="Gene3D" id="2.60.120.260">
    <property type="entry name" value="Galactose-binding domain-like"/>
    <property type="match status" value="1"/>
</dbReference>
<name>A0A4R2NRD8_9FLAO</name>
<evidence type="ECO:0000259" key="2">
    <source>
        <dbReference type="SMART" id="SM00939"/>
    </source>
</evidence>
<organism evidence="3 4">
    <name type="scientific">Tenacibaculum skagerrakense</name>
    <dbReference type="NCBI Taxonomy" id="186571"/>
    <lineage>
        <taxon>Bacteria</taxon>
        <taxon>Pseudomonadati</taxon>
        <taxon>Bacteroidota</taxon>
        <taxon>Flavobacteriia</taxon>
        <taxon>Flavobacteriales</taxon>
        <taxon>Flavobacteriaceae</taxon>
        <taxon>Tenacibaculum</taxon>
    </lineage>
</organism>
<dbReference type="Pfam" id="PF08530">
    <property type="entry name" value="PepX_C"/>
    <property type="match status" value="1"/>
</dbReference>
<keyword evidence="1" id="KW-0378">Hydrolase</keyword>